<evidence type="ECO:0000313" key="3">
    <source>
        <dbReference type="Proteomes" id="UP000053342"/>
    </source>
</evidence>
<protein>
    <recommendedName>
        <fullName evidence="1">F-box domain-containing protein</fullName>
    </recommendedName>
</protein>
<sequence length="612" mass="69115">MIDGLPVEVLQHIVSYLPTASSIISLSLTNRKLHKIVSRDDYICFRDFVKKSFPSIETPPLWREAARVLTSRSRAWDRRAFVARECCPPVDPGDLGEIRSWQPASYRPVIDCYETWNGPTWSERKEVLAWGAAGRLRMRIIENGEVSWRSFTGPYDHFPTLDIIDVKLLRPAQTEKYSGCETAIFGRINSDVGRVEVRGSWDLNQQSKYHTGPYGCHRMDVNNDPTPLLATCNNDGISLFPVFPADKTTWDVYPTDKVPLQTKTDISNRIICAKFLSDSAFAICFQYLEGKERAPIDVYDISSTGLTKQPFTQFWSDPSEGASNDRHSSNVVVPLDVVEGISNQPGQLFLSGWSDGIVNLHDARTPDRPVSKYVDVVDDGQILSLLPIGYERFLAGSSQNGCLKTYDLRMPGMRPYSYLEGAAQLSQSQETREDLDPKPSLSSSFKTRRDINIFLSPSIEYGERLWQPIRSRHRVRRTERYRGCVYSLASPSPSSPTVYAGIKNHTLQLDFVSTDDIRSGVDGWVDPSLGLNDRSKDIFSFSCYERPREGHESTDPILLRKQQGLFGERRESQIGKKESEVATGVSEPGWDERWRLNIKGINRGDDTSSDGL</sequence>
<dbReference type="HOGENOM" id="CLU_018631_0_0_1"/>
<dbReference type="CDD" id="cd09917">
    <property type="entry name" value="F-box_SF"/>
    <property type="match status" value="1"/>
</dbReference>
<dbReference type="OrthoDB" id="1259151at2759"/>
<reference evidence="2 3" key="1">
    <citation type="submission" date="2015-01" db="EMBL/GenBank/DDBJ databases">
        <title>The Genome Sequence of Exophiala oligosperma CBS72588.</title>
        <authorList>
            <consortium name="The Broad Institute Genomics Platform"/>
            <person name="Cuomo C."/>
            <person name="de Hoog S."/>
            <person name="Gorbushina A."/>
            <person name="Stielow B."/>
            <person name="Teixiera M."/>
            <person name="Abouelleil A."/>
            <person name="Chapman S.B."/>
            <person name="Priest M."/>
            <person name="Young S.K."/>
            <person name="Wortman J."/>
            <person name="Nusbaum C."/>
            <person name="Birren B."/>
        </authorList>
    </citation>
    <scope>NUCLEOTIDE SEQUENCE [LARGE SCALE GENOMIC DNA]</scope>
    <source>
        <strain evidence="2 3">CBS 72588</strain>
    </source>
</reference>
<dbReference type="Proteomes" id="UP000053342">
    <property type="component" value="Unassembled WGS sequence"/>
</dbReference>
<organism evidence="2 3">
    <name type="scientific">Exophiala oligosperma</name>
    <dbReference type="NCBI Taxonomy" id="215243"/>
    <lineage>
        <taxon>Eukaryota</taxon>
        <taxon>Fungi</taxon>
        <taxon>Dikarya</taxon>
        <taxon>Ascomycota</taxon>
        <taxon>Pezizomycotina</taxon>
        <taxon>Eurotiomycetes</taxon>
        <taxon>Chaetothyriomycetidae</taxon>
        <taxon>Chaetothyriales</taxon>
        <taxon>Herpotrichiellaceae</taxon>
        <taxon>Exophiala</taxon>
    </lineage>
</organism>
<evidence type="ECO:0000313" key="2">
    <source>
        <dbReference type="EMBL" id="KIW45469.1"/>
    </source>
</evidence>
<keyword evidence="3" id="KW-1185">Reference proteome</keyword>
<dbReference type="InterPro" id="IPR036047">
    <property type="entry name" value="F-box-like_dom_sf"/>
</dbReference>
<dbReference type="InterPro" id="IPR036322">
    <property type="entry name" value="WD40_repeat_dom_sf"/>
</dbReference>
<evidence type="ECO:0000259" key="1">
    <source>
        <dbReference type="PROSITE" id="PS50181"/>
    </source>
</evidence>
<dbReference type="Gene3D" id="2.130.10.10">
    <property type="entry name" value="YVTN repeat-like/Quinoprotein amine dehydrogenase"/>
    <property type="match status" value="1"/>
</dbReference>
<name>A0A0D2EBZ7_9EURO</name>
<dbReference type="PROSITE" id="PS50181">
    <property type="entry name" value="FBOX"/>
    <property type="match status" value="1"/>
</dbReference>
<dbReference type="RefSeq" id="XP_016265685.1">
    <property type="nucleotide sequence ID" value="XM_016404680.1"/>
</dbReference>
<accession>A0A0D2EBZ7</accession>
<dbReference type="STRING" id="215243.A0A0D2EBZ7"/>
<dbReference type="InterPro" id="IPR015943">
    <property type="entry name" value="WD40/YVTN_repeat-like_dom_sf"/>
</dbReference>
<proteinExistence type="predicted"/>
<gene>
    <name evidence="2" type="ORF">PV06_03860</name>
</gene>
<dbReference type="SUPFAM" id="SSF81383">
    <property type="entry name" value="F-box domain"/>
    <property type="match status" value="1"/>
</dbReference>
<dbReference type="VEuPathDB" id="FungiDB:PV06_03860"/>
<dbReference type="EMBL" id="KN847334">
    <property type="protein sequence ID" value="KIW45469.1"/>
    <property type="molecule type" value="Genomic_DNA"/>
</dbReference>
<dbReference type="InterPro" id="IPR001810">
    <property type="entry name" value="F-box_dom"/>
</dbReference>
<feature type="domain" description="F-box" evidence="1">
    <location>
        <begin position="1"/>
        <end position="48"/>
    </location>
</feature>
<dbReference type="SUPFAM" id="SSF50978">
    <property type="entry name" value="WD40 repeat-like"/>
    <property type="match status" value="1"/>
</dbReference>
<feature type="non-terminal residue" evidence="2">
    <location>
        <position position="1"/>
    </location>
</feature>
<dbReference type="GeneID" id="27355934"/>
<dbReference type="AlphaFoldDB" id="A0A0D2EBZ7"/>
<dbReference type="SMART" id="SM00256">
    <property type="entry name" value="FBOX"/>
    <property type="match status" value="1"/>
</dbReference>
<dbReference type="Pfam" id="PF12937">
    <property type="entry name" value="F-box-like"/>
    <property type="match status" value="1"/>
</dbReference>